<sequence>MLKVTYSEGYEQEPRDYPFFRVKGNRLDAEHGRLIGPHDEVRLDVVARTTMCYEPFWFRTFRLLRLQVCVDEPGAVTLQSLAAVQTNYPLEVQAS</sequence>
<accession>F0XP41</accession>
<dbReference type="PANTHER" id="PTHR34987:SF2">
    <property type="entry name" value="B, PUTATIVE (AFU_ORTHOLOGUE AFUA_7G05040)-RELATED"/>
    <property type="match status" value="1"/>
</dbReference>
<dbReference type="RefSeq" id="XP_014169765.1">
    <property type="nucleotide sequence ID" value="XM_014314290.1"/>
</dbReference>
<organism evidence="2">
    <name type="scientific">Grosmannia clavigera (strain kw1407 / UAMH 11150)</name>
    <name type="common">Blue stain fungus</name>
    <name type="synonym">Graphiocladiella clavigera</name>
    <dbReference type="NCBI Taxonomy" id="655863"/>
    <lineage>
        <taxon>Eukaryota</taxon>
        <taxon>Fungi</taxon>
        <taxon>Dikarya</taxon>
        <taxon>Ascomycota</taxon>
        <taxon>Pezizomycotina</taxon>
        <taxon>Sordariomycetes</taxon>
        <taxon>Sordariomycetidae</taxon>
        <taxon>Ophiostomatales</taxon>
        <taxon>Ophiostomataceae</taxon>
        <taxon>Leptographium</taxon>
    </lineage>
</organism>
<dbReference type="InParanoid" id="F0XP41"/>
<dbReference type="PANTHER" id="PTHR34987">
    <property type="entry name" value="C, PUTATIVE (AFU_ORTHOLOGUE AFUA_3G02880)-RELATED"/>
    <property type="match status" value="1"/>
</dbReference>
<name>F0XP41_GROCL</name>
<dbReference type="EMBL" id="GL629801">
    <property type="protein sequence ID" value="EFX00283.1"/>
    <property type="molecule type" value="Genomic_DNA"/>
</dbReference>
<proteinExistence type="predicted"/>
<dbReference type="STRING" id="655863.F0XP41"/>
<keyword evidence="2" id="KW-1185">Reference proteome</keyword>
<dbReference type="Proteomes" id="UP000007796">
    <property type="component" value="Unassembled WGS sequence"/>
</dbReference>
<gene>
    <name evidence="1" type="ORF">CMQ_7285</name>
</gene>
<protein>
    <submittedName>
        <fullName evidence="1">Bacterial alpha-l-rhamnosidase domain containing protein</fullName>
    </submittedName>
</protein>
<dbReference type="GeneID" id="25980812"/>
<dbReference type="AlphaFoldDB" id="F0XP41"/>
<evidence type="ECO:0000313" key="1">
    <source>
        <dbReference type="EMBL" id="EFX00283.1"/>
    </source>
</evidence>
<dbReference type="HOGENOM" id="CLU_2372998_0_0_1"/>
<dbReference type="OrthoDB" id="6503935at2759"/>
<reference evidence="1 2" key="1">
    <citation type="journal article" date="2011" name="Proc. Natl. Acad. Sci. U.S.A.">
        <title>Genome and transcriptome analyses of the mountain pine beetle-fungal symbiont Grosmannia clavigera, a lodgepole pine pathogen.</title>
        <authorList>
            <person name="DiGuistini S."/>
            <person name="Wang Y."/>
            <person name="Liao N.Y."/>
            <person name="Taylor G."/>
            <person name="Tanguay P."/>
            <person name="Feau N."/>
            <person name="Henrissat B."/>
            <person name="Chan S.K."/>
            <person name="Hesse-Orce U."/>
            <person name="Alamouti S.M."/>
            <person name="Tsui C.K.M."/>
            <person name="Docking R.T."/>
            <person name="Levasseur A."/>
            <person name="Haridas S."/>
            <person name="Robertson G."/>
            <person name="Birol I."/>
            <person name="Holt R.A."/>
            <person name="Marra M.A."/>
            <person name="Hamelin R.C."/>
            <person name="Hirst M."/>
            <person name="Jones S.J.M."/>
            <person name="Bohlmann J."/>
            <person name="Breuil C."/>
        </authorList>
    </citation>
    <scope>NUCLEOTIDE SEQUENCE [LARGE SCALE GENOMIC DNA]</scope>
    <source>
        <strain evidence="2">kw1407 / UAMH 11150</strain>
    </source>
</reference>
<evidence type="ECO:0000313" key="2">
    <source>
        <dbReference type="Proteomes" id="UP000007796"/>
    </source>
</evidence>
<dbReference type="eggNOG" id="ENOG502QVPG">
    <property type="taxonomic scope" value="Eukaryota"/>
</dbReference>